<keyword evidence="2" id="KW-0813">Transport</keyword>
<evidence type="ECO:0000313" key="5">
    <source>
        <dbReference type="EMBL" id="VAW07351.1"/>
    </source>
</evidence>
<name>A0A3B0SM60_9ZZZZ</name>
<feature type="non-terminal residue" evidence="5">
    <location>
        <position position="1"/>
    </location>
</feature>
<dbReference type="EMBL" id="UOEI01000523">
    <property type="protein sequence ID" value="VAW07351.1"/>
    <property type="molecule type" value="Genomic_DNA"/>
</dbReference>
<gene>
    <name evidence="5" type="ORF">MNBD_ACTINO01-707</name>
</gene>
<dbReference type="InterPro" id="IPR039424">
    <property type="entry name" value="SBP_5"/>
</dbReference>
<protein>
    <submittedName>
        <fullName evidence="5">ABC transporter, substrate-binding protein (Cluster 5, nickel/peptides/opines)</fullName>
    </submittedName>
</protein>
<organism evidence="5">
    <name type="scientific">hydrothermal vent metagenome</name>
    <dbReference type="NCBI Taxonomy" id="652676"/>
    <lineage>
        <taxon>unclassified sequences</taxon>
        <taxon>metagenomes</taxon>
        <taxon>ecological metagenomes</taxon>
    </lineage>
</organism>
<dbReference type="Gene3D" id="3.90.76.10">
    <property type="entry name" value="Dipeptide-binding Protein, Domain 1"/>
    <property type="match status" value="1"/>
</dbReference>
<dbReference type="GO" id="GO:0015833">
    <property type="term" value="P:peptide transport"/>
    <property type="evidence" value="ECO:0007669"/>
    <property type="project" value="TreeGrafter"/>
</dbReference>
<evidence type="ECO:0000256" key="2">
    <source>
        <dbReference type="ARBA" id="ARBA00022448"/>
    </source>
</evidence>
<dbReference type="PANTHER" id="PTHR30290:SF9">
    <property type="entry name" value="OLIGOPEPTIDE-BINDING PROTEIN APPA"/>
    <property type="match status" value="1"/>
</dbReference>
<reference evidence="5" key="1">
    <citation type="submission" date="2018-06" db="EMBL/GenBank/DDBJ databases">
        <authorList>
            <person name="Zhirakovskaya E."/>
        </authorList>
    </citation>
    <scope>NUCLEOTIDE SEQUENCE</scope>
</reference>
<dbReference type="InterPro" id="IPR000914">
    <property type="entry name" value="SBP_5_dom"/>
</dbReference>
<evidence type="ECO:0000256" key="3">
    <source>
        <dbReference type="ARBA" id="ARBA00022729"/>
    </source>
</evidence>
<comment type="similarity">
    <text evidence="1">Belongs to the bacterial solute-binding protein 5 family.</text>
</comment>
<dbReference type="GO" id="GO:1904680">
    <property type="term" value="F:peptide transmembrane transporter activity"/>
    <property type="evidence" value="ECO:0007669"/>
    <property type="project" value="TreeGrafter"/>
</dbReference>
<dbReference type="PANTHER" id="PTHR30290">
    <property type="entry name" value="PERIPLASMIC BINDING COMPONENT OF ABC TRANSPORTER"/>
    <property type="match status" value="1"/>
</dbReference>
<sequence>TKIFYRDVTRGYLPTPGNVAADIQAQLKANLNIDAEVVVMESGEFIQASSAGELDGIHLLGWTGDYPHVTNFLDFHFAETNLQFGDPYPEIYKPLKLASEMASAADAAPLYEEANNAIKELVPMVPIAHAASSWAATANVKGAYAPPWGSAMFNFWDNGTDTLVFVQGNEPISLYCSDETDGESLRACAQVVEALYSYTQTGDVQPQLATGCEPNADLTQWTCTLRQGVVFHDGSAFDANDVVASFSAGLDASSPLHTGNSGVFEYYDYLWNGLINAGG</sequence>
<evidence type="ECO:0000259" key="4">
    <source>
        <dbReference type="Pfam" id="PF00496"/>
    </source>
</evidence>
<dbReference type="Gene3D" id="3.10.105.10">
    <property type="entry name" value="Dipeptide-binding Protein, Domain 3"/>
    <property type="match status" value="1"/>
</dbReference>
<dbReference type="Pfam" id="PF00496">
    <property type="entry name" value="SBP_bac_5"/>
    <property type="match status" value="1"/>
</dbReference>
<feature type="domain" description="Solute-binding protein family 5" evidence="4">
    <location>
        <begin position="204"/>
        <end position="254"/>
    </location>
</feature>
<dbReference type="Gene3D" id="3.40.190.10">
    <property type="entry name" value="Periplasmic binding protein-like II"/>
    <property type="match status" value="2"/>
</dbReference>
<proteinExistence type="inferred from homology"/>
<dbReference type="AlphaFoldDB" id="A0A3B0SM60"/>
<dbReference type="SUPFAM" id="SSF53850">
    <property type="entry name" value="Periplasmic binding protein-like II"/>
    <property type="match status" value="2"/>
</dbReference>
<evidence type="ECO:0000256" key="1">
    <source>
        <dbReference type="ARBA" id="ARBA00005695"/>
    </source>
</evidence>
<keyword evidence="3" id="KW-0732">Signal</keyword>
<accession>A0A3B0SM60</accession>